<organism evidence="2 3">
    <name type="scientific">Methanocaldococcus jannaschii</name>
    <dbReference type="NCBI Taxonomy" id="2190"/>
    <lineage>
        <taxon>Archaea</taxon>
        <taxon>Methanobacteriati</taxon>
        <taxon>Methanobacteriota</taxon>
        <taxon>Methanomada group</taxon>
        <taxon>Methanococci</taxon>
        <taxon>Methanococcales</taxon>
        <taxon>Methanocaldococcaceae</taxon>
        <taxon>Methanocaldococcus</taxon>
    </lineage>
</organism>
<dbReference type="PANTHER" id="PTHR35090:SF2">
    <property type="entry name" value="ARSR FAMILY TRANSCRIPTIONAL REGULATOR"/>
    <property type="match status" value="1"/>
</dbReference>
<dbReference type="SMR" id="A0A832T5H3"/>
<dbReference type="EMBL" id="DUJR01000009">
    <property type="protein sequence ID" value="HII59414.1"/>
    <property type="molecule type" value="Genomic_DNA"/>
</dbReference>
<gene>
    <name evidence="2" type="ORF">HA335_02350</name>
</gene>
<name>A0A832T5H3_9EURY</name>
<feature type="domain" description="4-vinyl reductase 4VR" evidence="1">
    <location>
        <begin position="71"/>
        <end position="133"/>
    </location>
</feature>
<comment type="caution">
    <text evidence="2">The sequence shown here is derived from an EMBL/GenBank/DDBJ whole genome shotgun (WGS) entry which is preliminary data.</text>
</comment>
<evidence type="ECO:0000313" key="3">
    <source>
        <dbReference type="Proteomes" id="UP000645676"/>
    </source>
</evidence>
<dbReference type="Gene3D" id="3.30.1380.20">
    <property type="entry name" value="Trafficking protein particle complex subunit 3"/>
    <property type="match status" value="1"/>
</dbReference>
<reference evidence="2" key="1">
    <citation type="journal article" date="2020" name="bioRxiv">
        <title>A rank-normalized archaeal taxonomy based on genome phylogeny resolves widespread incomplete and uneven classifications.</title>
        <authorList>
            <person name="Rinke C."/>
            <person name="Chuvochina M."/>
            <person name="Mussig A.J."/>
            <person name="Chaumeil P.-A."/>
            <person name="Waite D.W."/>
            <person name="Whitman W.B."/>
            <person name="Parks D.H."/>
            <person name="Hugenholtz P."/>
        </authorList>
    </citation>
    <scope>NUCLEOTIDE SEQUENCE</scope>
    <source>
        <strain evidence="2">UBA8849</strain>
    </source>
</reference>
<dbReference type="Pfam" id="PF02830">
    <property type="entry name" value="V4R"/>
    <property type="match status" value="1"/>
</dbReference>
<sequence>MEELGRNVDVSIFRILRFMNLRKYIGIDNEMLMYYFGKELSKNLNFKNFKELSNFYKEYKLGRIEMVSENPIKIRIYDCISCSGLPDVGKPLCHFEAGFLAGYIENVFNKKCYIIETHCWGLGNKFCQFEVRLVDNKKSENCFASSGDCNGYFGKNRTKKL</sequence>
<evidence type="ECO:0000259" key="1">
    <source>
        <dbReference type="SMART" id="SM00989"/>
    </source>
</evidence>
<dbReference type="InterPro" id="IPR004096">
    <property type="entry name" value="V4R"/>
</dbReference>
<accession>A0A832T5H3</accession>
<dbReference type="SUPFAM" id="SSF111126">
    <property type="entry name" value="Ligand-binding domain in the NO signalling and Golgi transport"/>
    <property type="match status" value="1"/>
</dbReference>
<dbReference type="Proteomes" id="UP000645676">
    <property type="component" value="Unassembled WGS sequence"/>
</dbReference>
<proteinExistence type="predicted"/>
<dbReference type="PANTHER" id="PTHR35090">
    <property type="entry name" value="DNA-DIRECTED RNA POLYMERASE SUBUNIT I"/>
    <property type="match status" value="1"/>
</dbReference>
<dbReference type="OMA" id="CWTNGYS"/>
<dbReference type="SMART" id="SM00989">
    <property type="entry name" value="V4R"/>
    <property type="match status" value="1"/>
</dbReference>
<evidence type="ECO:0000313" key="2">
    <source>
        <dbReference type="EMBL" id="HII59414.1"/>
    </source>
</evidence>
<dbReference type="AlphaFoldDB" id="A0A832T5H3"/>
<dbReference type="RefSeq" id="WP_010871166.1">
    <property type="nucleotide sequence ID" value="NC_000909.1"/>
</dbReference>
<protein>
    <submittedName>
        <fullName evidence="2">DUF2507 domain-containing protein</fullName>
    </submittedName>
</protein>
<dbReference type="InterPro" id="IPR024096">
    <property type="entry name" value="NO_sig/Golgi_transp_ligand-bd"/>
</dbReference>